<sequence length="80" mass="9057">MTMGDNYEQKPLLKVILEGRALERAVKDHYEFSRIDSMVKSPLGNTFTAVGLLKMSNAPYMKITNPQNIMIGPFARLEKP</sequence>
<proteinExistence type="predicted"/>
<gene>
    <name evidence="1" type="ORF">QE417_000522</name>
</gene>
<evidence type="ECO:0000313" key="2">
    <source>
        <dbReference type="Proteomes" id="UP001258315"/>
    </source>
</evidence>
<comment type="caution">
    <text evidence="1">The sequence shown here is derived from an EMBL/GenBank/DDBJ whole genome shotgun (WGS) entry which is preliminary data.</text>
</comment>
<reference evidence="2" key="1">
    <citation type="submission" date="2023-07" db="EMBL/GenBank/DDBJ databases">
        <title>Functional and genomic diversity of the sorghum phyllosphere microbiome.</title>
        <authorList>
            <person name="Shade A."/>
        </authorList>
    </citation>
    <scope>NUCLEOTIDE SEQUENCE [LARGE SCALE GENOMIC DNA]</scope>
    <source>
        <strain evidence="2">SORGH_AS_0422</strain>
    </source>
</reference>
<dbReference type="RefSeq" id="WP_311947324.1">
    <property type="nucleotide sequence ID" value="NZ_JAVLVU010000001.1"/>
</dbReference>
<keyword evidence="2" id="KW-1185">Reference proteome</keyword>
<dbReference type="EMBL" id="JAVLVU010000001">
    <property type="protein sequence ID" value="MDT3401450.1"/>
    <property type="molecule type" value="Genomic_DNA"/>
</dbReference>
<organism evidence="1 2">
    <name type="scientific">Mucilaginibacter terrae</name>
    <dbReference type="NCBI Taxonomy" id="1955052"/>
    <lineage>
        <taxon>Bacteria</taxon>
        <taxon>Pseudomonadati</taxon>
        <taxon>Bacteroidota</taxon>
        <taxon>Sphingobacteriia</taxon>
        <taxon>Sphingobacteriales</taxon>
        <taxon>Sphingobacteriaceae</taxon>
        <taxon>Mucilaginibacter</taxon>
    </lineage>
</organism>
<accession>A0ABU3GS34</accession>
<dbReference type="Proteomes" id="UP001258315">
    <property type="component" value="Unassembled WGS sequence"/>
</dbReference>
<name>A0ABU3GS34_9SPHI</name>
<evidence type="ECO:0000313" key="1">
    <source>
        <dbReference type="EMBL" id="MDT3401450.1"/>
    </source>
</evidence>
<protein>
    <submittedName>
        <fullName evidence="1">Uncharacterized protein</fullName>
    </submittedName>
</protein>